<feature type="compositionally biased region" description="Pro residues" evidence="1">
    <location>
        <begin position="32"/>
        <end position="43"/>
    </location>
</feature>
<protein>
    <submittedName>
        <fullName evidence="4 5">Uncharacterized protein LOC104756973 isoform X1</fullName>
    </submittedName>
</protein>
<dbReference type="PANTHER" id="PTHR31286">
    <property type="entry name" value="GLYCINE-RICH CELL WALL STRUCTURAL PROTEIN 1.8-LIKE"/>
    <property type="match status" value="1"/>
</dbReference>
<dbReference type="RefSeq" id="XP_019095258.1">
    <property type="nucleotide sequence ID" value="XM_019239713.1"/>
</dbReference>
<evidence type="ECO:0000313" key="4">
    <source>
        <dbReference type="RefSeq" id="XP_019095254.1"/>
    </source>
</evidence>
<reference evidence="3" key="2">
    <citation type="journal article" date="2014" name="Nat. Commun.">
        <title>The emerging biofuel crop Camelina sativa retains a highly undifferentiated hexaploid genome structure.</title>
        <authorList>
            <person name="Kagale S."/>
            <person name="Koh C."/>
            <person name="Nixon J."/>
            <person name="Bollina V."/>
            <person name="Clarke W.E."/>
            <person name="Tuteja R."/>
            <person name="Spillane C."/>
            <person name="Robinson S.J."/>
            <person name="Links M.G."/>
            <person name="Clarke C."/>
            <person name="Higgins E.E."/>
            <person name="Huebert T."/>
            <person name="Sharpe A.G."/>
            <person name="Parkin I.A."/>
        </authorList>
    </citation>
    <scope>NUCLEOTIDE SEQUENCE [LARGE SCALE GENOMIC DNA]</scope>
    <source>
        <strain evidence="3">r\DH55</strain>
    </source>
</reference>
<proteinExistence type="predicted"/>
<feature type="compositionally biased region" description="Low complexity" evidence="1">
    <location>
        <begin position="550"/>
        <end position="559"/>
    </location>
</feature>
<evidence type="ECO:0000313" key="7">
    <source>
        <dbReference type="RefSeq" id="XP_019095258.1"/>
    </source>
</evidence>
<feature type="compositionally biased region" description="Low complexity" evidence="1">
    <location>
        <begin position="251"/>
        <end position="260"/>
    </location>
</feature>
<feature type="region of interest" description="Disordered" evidence="1">
    <location>
        <begin position="16"/>
        <end position="51"/>
    </location>
</feature>
<sequence length="679" mass="73552">MKSMLSANRWFPEIRVSGSNPASAKAEGGSNRPPPFPPDPPDISPLISFSDFPPLTPTSPSSLSPLTKTDYVDPERVILALPALHKSTPVVVNPQAQAILNSYNLSLAPKPRSANTATVSQGKTVAQTDGLLTKSPPKVTRLLLNPFHPKTLSQETQEEHAQLNPSHPEPLAQETQKVQAQQSSQPSVIPPLTSCNQEKTRPTIASSSSSLPRCPGDPSGAISPEGPLLPSPPSSAPVTVTQTQQLEKSHQSVQQQTSSSRPETLAQKLKKSADRTLTRLAPVDYSPEGKPRIVIPDAVFQEGAELHKDFIIGTFKGRLPPYKQIHSVLSHMWGRGQRLEIHLNHSKNSMLVRLPNEFIRTKVLEKKLWYIGDSMFLVAQWNASGGENMNLDAIPIWAHLKGMPFDLMHHKGISLVAGLVGEPKEMDEFTRNLVSLSEAHVKVERNLTEPLPSSVEIQRESGEIITISVEYPWVPPTCSHCKDIGHVIRYCPSVAPSWVQKQKTNEKPLPKGHNAETPPFHAPTSSSIPDPGASSGLSSGCSPLPPSPPTSLVSETLPPAVQFSVPQEKTTTNHPIRPQSKAKARKPPTTQNKSTPLRNISIPISTNPFDILTNQPPPSQIPNPSSETPPSPNVLPNPPNPPTSPLPPSAMQIDPPTSSDPNSPTLANLPHKGEDPNQL</sequence>
<keyword evidence="3" id="KW-1185">Reference proteome</keyword>
<feature type="compositionally biased region" description="Polar residues" evidence="1">
    <location>
        <begin position="564"/>
        <end position="574"/>
    </location>
</feature>
<gene>
    <name evidence="4 5 6 7" type="primary">LOC104756973</name>
</gene>
<feature type="region of interest" description="Disordered" evidence="1">
    <location>
        <begin position="152"/>
        <end position="273"/>
    </location>
</feature>
<reference evidence="3" key="1">
    <citation type="journal article" date="1997" name="Nucleic Acids Res.">
        <title>tRNAscan-SE: a program for improved detection of transfer RNA genes in genomic sequence.</title>
        <authorList>
            <person name="Lowe T.M."/>
            <person name="Eddy S.R."/>
        </authorList>
    </citation>
    <scope>NUCLEOTIDE SEQUENCE [LARGE SCALE GENOMIC DNA]</scope>
    <source>
        <strain evidence="3">r\DH55</strain>
    </source>
</reference>
<dbReference type="RefSeq" id="XP_019095255.1">
    <property type="nucleotide sequence ID" value="XM_019239710.1"/>
</dbReference>
<feature type="domain" description="DUF4283" evidence="2">
    <location>
        <begin position="304"/>
        <end position="383"/>
    </location>
</feature>
<evidence type="ECO:0000313" key="3">
    <source>
        <dbReference type="Proteomes" id="UP000694864"/>
    </source>
</evidence>
<accession>A0ABM1R8B9</accession>
<evidence type="ECO:0000259" key="2">
    <source>
        <dbReference type="Pfam" id="PF14111"/>
    </source>
</evidence>
<dbReference type="Proteomes" id="UP000694864">
    <property type="component" value="Chromosome 17"/>
</dbReference>
<feature type="region of interest" description="Disordered" evidence="1">
    <location>
        <begin position="502"/>
        <end position="679"/>
    </location>
</feature>
<dbReference type="PANTHER" id="PTHR31286:SF90">
    <property type="entry name" value="DUF4283 DOMAIN-CONTAINING PROTEIN"/>
    <property type="match status" value="1"/>
</dbReference>
<evidence type="ECO:0000313" key="5">
    <source>
        <dbReference type="RefSeq" id="XP_019095255.1"/>
    </source>
</evidence>
<feature type="compositionally biased region" description="Pro residues" evidence="1">
    <location>
        <begin position="615"/>
        <end position="648"/>
    </location>
</feature>
<dbReference type="Pfam" id="PF14111">
    <property type="entry name" value="DUF4283"/>
    <property type="match status" value="1"/>
</dbReference>
<dbReference type="InterPro" id="IPR040256">
    <property type="entry name" value="At4g02000-like"/>
</dbReference>
<dbReference type="InterPro" id="IPR025558">
    <property type="entry name" value="DUF4283"/>
</dbReference>
<evidence type="ECO:0000313" key="6">
    <source>
        <dbReference type="RefSeq" id="XP_019095257.1"/>
    </source>
</evidence>
<dbReference type="RefSeq" id="XP_019095254.1">
    <property type="nucleotide sequence ID" value="XM_019239709.1"/>
</dbReference>
<feature type="compositionally biased region" description="Low complexity" evidence="1">
    <location>
        <begin position="654"/>
        <end position="665"/>
    </location>
</feature>
<feature type="compositionally biased region" description="Low complexity" evidence="1">
    <location>
        <begin position="531"/>
        <end position="542"/>
    </location>
</feature>
<feature type="compositionally biased region" description="Polar residues" evidence="1">
    <location>
        <begin position="173"/>
        <end position="211"/>
    </location>
</feature>
<dbReference type="RefSeq" id="XP_019095257.1">
    <property type="nucleotide sequence ID" value="XM_019239712.1"/>
</dbReference>
<dbReference type="GeneID" id="104756973"/>
<reference evidence="4 5" key="3">
    <citation type="submission" date="2025-05" db="UniProtKB">
        <authorList>
            <consortium name="RefSeq"/>
        </authorList>
    </citation>
    <scope>IDENTIFICATION</scope>
    <source>
        <tissue evidence="4 5">Leaf</tissue>
    </source>
</reference>
<organism evidence="3 6">
    <name type="scientific">Camelina sativa</name>
    <name type="common">False flax</name>
    <name type="synonym">Myagrum sativum</name>
    <dbReference type="NCBI Taxonomy" id="90675"/>
    <lineage>
        <taxon>Eukaryota</taxon>
        <taxon>Viridiplantae</taxon>
        <taxon>Streptophyta</taxon>
        <taxon>Embryophyta</taxon>
        <taxon>Tracheophyta</taxon>
        <taxon>Spermatophyta</taxon>
        <taxon>Magnoliopsida</taxon>
        <taxon>eudicotyledons</taxon>
        <taxon>Gunneridae</taxon>
        <taxon>Pentapetalae</taxon>
        <taxon>rosids</taxon>
        <taxon>malvids</taxon>
        <taxon>Brassicales</taxon>
        <taxon>Brassicaceae</taxon>
        <taxon>Camelineae</taxon>
        <taxon>Camelina</taxon>
    </lineage>
</organism>
<evidence type="ECO:0000256" key="1">
    <source>
        <dbReference type="SAM" id="MobiDB-lite"/>
    </source>
</evidence>
<name>A0ABM1R8B9_CAMSA</name>
<feature type="compositionally biased region" description="Polar residues" evidence="1">
    <location>
        <begin position="588"/>
        <end position="608"/>
    </location>
</feature>